<reference evidence="1 2" key="1">
    <citation type="submission" date="2020-03" db="EMBL/GenBank/DDBJ databases">
        <title>Metagenomic, metatranscriptomic, and metabolomic analyses revealed the key microbes and metabolic features during the fermentation of ganjang, Korean traditional soy sauce.</title>
        <authorList>
            <person name="Chun B.H."/>
            <person name="Jeon C.O."/>
        </authorList>
    </citation>
    <scope>NUCLEOTIDE SEQUENCE [LARGE SCALE GENOMIC DNA]</scope>
    <source>
        <strain evidence="1 2">KG14</strain>
    </source>
</reference>
<keyword evidence="2" id="KW-1185">Reference proteome</keyword>
<dbReference type="EMBL" id="JABEVQ010000012">
    <property type="protein sequence ID" value="NWN92955.1"/>
    <property type="molecule type" value="Genomic_DNA"/>
</dbReference>
<evidence type="ECO:0000313" key="2">
    <source>
        <dbReference type="Proteomes" id="UP000536442"/>
    </source>
</evidence>
<gene>
    <name evidence="1" type="ORF">HLV39_15790</name>
</gene>
<accession>A0A851I1J1</accession>
<evidence type="ECO:0008006" key="3">
    <source>
        <dbReference type="Google" id="ProtNLM"/>
    </source>
</evidence>
<protein>
    <recommendedName>
        <fullName evidence="3">Plasmid replication protein RepB</fullName>
    </recommendedName>
</protein>
<name>A0A851I1J1_9GAMM</name>
<organism evidence="1 2">
    <name type="scientific">Marinobacter adhaerens</name>
    <dbReference type="NCBI Taxonomy" id="1033846"/>
    <lineage>
        <taxon>Bacteria</taxon>
        <taxon>Pseudomonadati</taxon>
        <taxon>Pseudomonadota</taxon>
        <taxon>Gammaproteobacteria</taxon>
        <taxon>Pseudomonadales</taxon>
        <taxon>Marinobacteraceae</taxon>
        <taxon>Marinobacter</taxon>
    </lineage>
</organism>
<comment type="caution">
    <text evidence="1">The sequence shown here is derived from an EMBL/GenBank/DDBJ whole genome shotgun (WGS) entry which is preliminary data.</text>
</comment>
<sequence>MRLDQLRLLFEAGNLMAAEIVAAPLEPGPAPRWSCQFRRRNGATVTLDLNRKRQGMEVVRIFNSLDAAFSACQAVGFKTVNVYGD</sequence>
<dbReference type="AlphaFoldDB" id="A0A851I1J1"/>
<dbReference type="Proteomes" id="UP000536442">
    <property type="component" value="Unassembled WGS sequence"/>
</dbReference>
<proteinExistence type="predicted"/>
<evidence type="ECO:0000313" key="1">
    <source>
        <dbReference type="EMBL" id="NWN92955.1"/>
    </source>
</evidence>